<evidence type="ECO:0000256" key="1">
    <source>
        <dbReference type="SAM" id="MobiDB-lite"/>
    </source>
</evidence>
<dbReference type="PANTHER" id="PTHR36479">
    <property type="entry name" value="ULP_PROTEASE DOMAIN-CONTAINING PROTEIN"/>
    <property type="match status" value="1"/>
</dbReference>
<comment type="caution">
    <text evidence="2">The sequence shown here is derived from an EMBL/GenBank/DDBJ whole genome shotgun (WGS) entry which is preliminary data.</text>
</comment>
<feature type="region of interest" description="Disordered" evidence="1">
    <location>
        <begin position="589"/>
        <end position="620"/>
    </location>
</feature>
<feature type="compositionally biased region" description="Basic and acidic residues" evidence="1">
    <location>
        <begin position="590"/>
        <end position="608"/>
    </location>
</feature>
<feature type="compositionally biased region" description="Acidic residues" evidence="1">
    <location>
        <begin position="260"/>
        <end position="284"/>
    </location>
</feature>
<dbReference type="SUPFAM" id="SSF54001">
    <property type="entry name" value="Cysteine proteinases"/>
    <property type="match status" value="1"/>
</dbReference>
<dbReference type="InterPro" id="IPR038765">
    <property type="entry name" value="Papain-like_cys_pep_sf"/>
</dbReference>
<reference evidence="2" key="1">
    <citation type="journal article" date="2014" name="Science">
        <title>Structural and functional partitioning of bread wheat chromosome 3B.</title>
        <authorList>
            <person name="Choulet F."/>
            <person name="Alberti A."/>
            <person name="Theil S."/>
            <person name="Glover N."/>
            <person name="Barbe V."/>
            <person name="Daron J."/>
            <person name="Pingault L."/>
            <person name="Sourdille P."/>
            <person name="Couloux A."/>
            <person name="Paux E."/>
            <person name="Leroy P."/>
            <person name="Mangenot S."/>
            <person name="Guilhot N."/>
            <person name="Le Gouis J."/>
            <person name="Balfourier F."/>
            <person name="Alaux M."/>
            <person name="Jamilloux V."/>
            <person name="Poulain J."/>
            <person name="Durand C."/>
            <person name="Bellec A."/>
            <person name="Gaspin C."/>
            <person name="Safar J."/>
            <person name="Dolezel J."/>
            <person name="Rogers J."/>
            <person name="Vandepoele K."/>
            <person name="Aury J.M."/>
            <person name="Mayer K."/>
            <person name="Berges H."/>
            <person name="Quesneville H."/>
            <person name="Wincker P."/>
            <person name="Feuillet C."/>
        </authorList>
    </citation>
    <scope>NUCLEOTIDE SEQUENCE [LARGE SCALE GENOMIC DNA]</scope>
</reference>
<dbReference type="PANTHER" id="PTHR36479:SF10">
    <property type="entry name" value="UBIQUITIN-LIKE PROTEASE FAMILY PROFILE DOMAIN-CONTAINING PROTEIN"/>
    <property type="match status" value="1"/>
</dbReference>
<dbReference type="AlphaFoldDB" id="A0A7G2IG23"/>
<evidence type="ECO:0000313" key="2">
    <source>
        <dbReference type="EMBL" id="CDJ26455.1"/>
    </source>
</evidence>
<organism evidence="2">
    <name type="scientific">Triticum aestivum</name>
    <name type="common">Wheat</name>
    <dbReference type="NCBI Taxonomy" id="4565"/>
    <lineage>
        <taxon>Eukaryota</taxon>
        <taxon>Viridiplantae</taxon>
        <taxon>Streptophyta</taxon>
        <taxon>Embryophyta</taxon>
        <taxon>Tracheophyta</taxon>
        <taxon>Spermatophyta</taxon>
        <taxon>Magnoliopsida</taxon>
        <taxon>Liliopsida</taxon>
        <taxon>Poales</taxon>
        <taxon>Poaceae</taxon>
        <taxon>BOP clade</taxon>
        <taxon>Pooideae</taxon>
        <taxon>Triticodae</taxon>
        <taxon>Triticeae</taxon>
        <taxon>Triticinae</taxon>
        <taxon>Triticum</taxon>
    </lineage>
</organism>
<feature type="region of interest" description="Disordered" evidence="1">
    <location>
        <begin position="666"/>
        <end position="697"/>
    </location>
</feature>
<dbReference type="EMBL" id="CBUC010000173">
    <property type="protein sequence ID" value="CDJ26455.1"/>
    <property type="molecule type" value="Genomic_DNA"/>
</dbReference>
<accession>A0A7G2IG23</accession>
<feature type="compositionally biased region" description="Basic residues" evidence="1">
    <location>
        <begin position="292"/>
        <end position="363"/>
    </location>
</feature>
<name>A0A7G2IG23_WHEAT</name>
<feature type="region of interest" description="Disordered" evidence="1">
    <location>
        <begin position="235"/>
        <end position="383"/>
    </location>
</feature>
<sequence length="842" mass="95898">MAMKEMVSKVSPFAGTQSVLLIASHVQNIVLSKERKLRQQLVEQVSHLSQQMLRPAVKELRWLPGKMWNDHHKLADTLPGDFSKFLVQSYQPKTSEMVFPGRGSICVDTDSVQRILYLDVLVHHIPVSNCAIQVNAWDSNLIAKVIKKDTISLGVFGKLQLKEEYRGTEQTPLFGGLLQAQAFVASKLPLTYNPQKKAKITKVVNNLCKAVTEQVGTFIEAVAKINDEELDVDPYVQQTSTGTAPSCRAPKRKRRVSPIQEEEEFDEEETEEEDEMEVPQDVEDEGRQMRMNQRRMTKKKMSRRRRRRRRRRRKRSGRTIKKKMRRRRRRRRRRRKRRRRTKERRRARSKIVRQRRRNKKMRPKKEIKTKLQQSMVVKGKEMTRKNTRMPILMIKRDPMEAVTVPTMMMTMPLVLVVLAATQPGVSGSIDMFKLCNMKPALPTTFHVPDFHDRELCDKNDFAIDQNLLFLNETEKNPVDMEEAGKGLDWVHSKEKYKEYLKQLPDISSSKSKAALVANPHVVQKSKGVTMKKNLKLPQTKQQMPREDAEINVDKEAVVQTVVPTNKGKIPLSTVPPKPAKQQKIVKFAKGTKEEQGRKGVGSRHETEQHATANDAGLPSSASLVPTQAAKVPIADTSIPTEVVTVKTSRVAQEDSTTIASPKVTIHRDSSMPNTEGGCHSVKLPSPRAITKHPSKSASLRADFQNTLTQRGGVQHCKQVQVSQAANHNIIANQELVDSMKPKQWLSKIVIETGIIHIMDNLPEGSKKVVMPLSVYLYLDRSRVQVMLPVLECDNVNDREGGMHYWVFNINLRDGRFEVLDSNRKLEDIELMNTASTIAGAVR</sequence>
<gene>
    <name evidence="2" type="ORF">TRAES_3BF106400010CFD_c1</name>
</gene>
<proteinExistence type="predicted"/>
<protein>
    <submittedName>
        <fullName evidence="2">(bread wheat) hypothetical protein</fullName>
    </submittedName>
</protein>